<dbReference type="CDD" id="cd00833">
    <property type="entry name" value="PKS"/>
    <property type="match status" value="1"/>
</dbReference>
<dbReference type="InterPro" id="IPR032821">
    <property type="entry name" value="PKS_assoc"/>
</dbReference>
<evidence type="ECO:0000256" key="2">
    <source>
        <dbReference type="ARBA" id="ARBA00022553"/>
    </source>
</evidence>
<organism evidence="15 16">
    <name type="scientific">Podospora aff. communis PSN243</name>
    <dbReference type="NCBI Taxonomy" id="3040156"/>
    <lineage>
        <taxon>Eukaryota</taxon>
        <taxon>Fungi</taxon>
        <taxon>Dikarya</taxon>
        <taxon>Ascomycota</taxon>
        <taxon>Pezizomycotina</taxon>
        <taxon>Sordariomycetes</taxon>
        <taxon>Sordariomycetidae</taxon>
        <taxon>Sordariales</taxon>
        <taxon>Podosporaceae</taxon>
        <taxon>Podospora</taxon>
    </lineage>
</organism>
<keyword evidence="3" id="KW-0808">Transferase</keyword>
<dbReference type="InterPro" id="IPR049551">
    <property type="entry name" value="PKS_DH_C"/>
</dbReference>
<dbReference type="Gene3D" id="3.40.47.10">
    <property type="match status" value="1"/>
</dbReference>
<dbReference type="GO" id="GO:0031177">
    <property type="term" value="F:phosphopantetheine binding"/>
    <property type="evidence" value="ECO:0007669"/>
    <property type="project" value="InterPro"/>
</dbReference>
<dbReference type="Pfam" id="PF00109">
    <property type="entry name" value="ketoacyl-synt"/>
    <property type="match status" value="1"/>
</dbReference>
<evidence type="ECO:0000259" key="14">
    <source>
        <dbReference type="SMART" id="SM00829"/>
    </source>
</evidence>
<evidence type="ECO:0000259" key="9">
    <source>
        <dbReference type="SMART" id="SM00822"/>
    </source>
</evidence>
<dbReference type="Pfam" id="PF00550">
    <property type="entry name" value="PP-binding"/>
    <property type="match status" value="1"/>
</dbReference>
<evidence type="ECO:0000256" key="7">
    <source>
        <dbReference type="ARBA" id="ARBA00023315"/>
    </source>
</evidence>
<dbReference type="Gene3D" id="3.40.50.720">
    <property type="entry name" value="NAD(P)-binding Rossmann-like Domain"/>
    <property type="match status" value="2"/>
</dbReference>
<evidence type="ECO:0000256" key="1">
    <source>
        <dbReference type="ARBA" id="ARBA00022450"/>
    </source>
</evidence>
<dbReference type="Gene3D" id="3.10.129.110">
    <property type="entry name" value="Polyketide synthase dehydratase"/>
    <property type="match status" value="1"/>
</dbReference>
<dbReference type="InterPro" id="IPR020841">
    <property type="entry name" value="PKS_Beta-ketoAc_synthase_dom"/>
</dbReference>
<keyword evidence="1" id="KW-0596">Phosphopantetheine</keyword>
<dbReference type="SMART" id="SM00827">
    <property type="entry name" value="PKS_AT"/>
    <property type="match status" value="1"/>
</dbReference>
<dbReference type="SUPFAM" id="SSF51735">
    <property type="entry name" value="NAD(P)-binding Rossmann-fold domains"/>
    <property type="match status" value="2"/>
</dbReference>
<feature type="compositionally biased region" description="Pro residues" evidence="8">
    <location>
        <begin position="8"/>
        <end position="20"/>
    </location>
</feature>
<dbReference type="EMBL" id="MU865985">
    <property type="protein sequence ID" value="KAK4443906.1"/>
    <property type="molecule type" value="Genomic_DNA"/>
</dbReference>
<dbReference type="SMART" id="SM00829">
    <property type="entry name" value="PKS_ER"/>
    <property type="match status" value="1"/>
</dbReference>
<dbReference type="Pfam" id="PF21089">
    <property type="entry name" value="PKS_DH_N"/>
    <property type="match status" value="1"/>
</dbReference>
<dbReference type="InterPro" id="IPR011032">
    <property type="entry name" value="GroES-like_sf"/>
</dbReference>
<dbReference type="InterPro" id="IPR016036">
    <property type="entry name" value="Malonyl_transacylase_ACP-bd"/>
</dbReference>
<dbReference type="InterPro" id="IPR020807">
    <property type="entry name" value="PKS_DH"/>
</dbReference>
<dbReference type="Pfam" id="PF16197">
    <property type="entry name" value="KAsynt_C_assoc"/>
    <property type="match status" value="1"/>
</dbReference>
<dbReference type="InterPro" id="IPR036291">
    <property type="entry name" value="NAD(P)-bd_dom_sf"/>
</dbReference>
<evidence type="ECO:0000259" key="12">
    <source>
        <dbReference type="SMART" id="SM00826"/>
    </source>
</evidence>
<dbReference type="GO" id="GO:0044550">
    <property type="term" value="P:secondary metabolite biosynthetic process"/>
    <property type="evidence" value="ECO:0007669"/>
    <property type="project" value="TreeGrafter"/>
</dbReference>
<dbReference type="Pfam" id="PF08659">
    <property type="entry name" value="KR"/>
    <property type="match status" value="1"/>
</dbReference>
<evidence type="ECO:0000256" key="6">
    <source>
        <dbReference type="ARBA" id="ARBA00023268"/>
    </source>
</evidence>
<dbReference type="InterPro" id="IPR006162">
    <property type="entry name" value="Ppantetheine_attach_site"/>
</dbReference>
<dbReference type="CDD" id="cd02440">
    <property type="entry name" value="AdoMet_MTases"/>
    <property type="match status" value="1"/>
</dbReference>
<dbReference type="InterPro" id="IPR020806">
    <property type="entry name" value="PKS_PP-bd"/>
</dbReference>
<dbReference type="GO" id="GO:0004312">
    <property type="term" value="F:fatty acid synthase activity"/>
    <property type="evidence" value="ECO:0007669"/>
    <property type="project" value="TreeGrafter"/>
</dbReference>
<dbReference type="InterPro" id="IPR009081">
    <property type="entry name" value="PP-bd_ACP"/>
</dbReference>
<dbReference type="InterPro" id="IPR001227">
    <property type="entry name" value="Ac_transferase_dom_sf"/>
</dbReference>
<dbReference type="Pfam" id="PF08240">
    <property type="entry name" value="ADH_N"/>
    <property type="match status" value="1"/>
</dbReference>
<dbReference type="PROSITE" id="PS00012">
    <property type="entry name" value="PHOSPHOPANTETHEINE"/>
    <property type="match status" value="1"/>
</dbReference>
<dbReference type="InterPro" id="IPR013217">
    <property type="entry name" value="Methyltransf_12"/>
</dbReference>
<evidence type="ECO:0000256" key="4">
    <source>
        <dbReference type="ARBA" id="ARBA00022857"/>
    </source>
</evidence>
<dbReference type="InterPro" id="IPR014031">
    <property type="entry name" value="Ketoacyl_synth_C"/>
</dbReference>
<evidence type="ECO:0000256" key="3">
    <source>
        <dbReference type="ARBA" id="ARBA00022679"/>
    </source>
</evidence>
<evidence type="ECO:0000259" key="11">
    <source>
        <dbReference type="SMART" id="SM00825"/>
    </source>
</evidence>
<dbReference type="Pfam" id="PF08242">
    <property type="entry name" value="Methyltransf_12"/>
    <property type="match status" value="1"/>
</dbReference>
<dbReference type="GO" id="GO:0004315">
    <property type="term" value="F:3-oxoacyl-[acyl-carrier-protein] synthase activity"/>
    <property type="evidence" value="ECO:0007669"/>
    <property type="project" value="InterPro"/>
</dbReference>
<keyword evidence="7" id="KW-0012">Acyltransferase</keyword>
<sequence length="2530" mass="273399">MAFAENPLSPPSPEEPPSPEDPLSSSPPTSLPTAESIGESTPSSPETLHPTPIAICGIGLRLPGGIRSCSDYWSLLIDGRDARGPIPASRYNDKGFDNSLGGKDGIRPQQGYFLDEHLGALDSSFFSLTKGELERTDPQQRMLLEVVKECLDDAGEVDYRGRPVGCYLGTFGDDWLLMATKDLAMQGGGYSVTGAGDLMLANRVSYEYDLRGPSMAIKTGCSASLVALHEACRALQNGDASAAIVAGTSLIMTPTLTATMAAGELLSPESSCKTFDAAADGFARGEAITAVYIKPLEDALREGNPVRAVIRATATNADGRGQGLVTPNREAQEALMRHAYRSVGLNPKDTAYVECHGTGTPTGDPIETSAVGSVFGDSGVYIGSVKPNLGHSEGSSGLSSIIKCVMALENNIIPPNIKFNHPNPKIPFDQYKLVVPTVPTPLPQDRAERISVNSFGIGGTNAHAILESWNPSPGSLYAEPEANQSAVETTPELLLLSANTENALVSQISRHREYLQANPTKSRDVAHTLALRRQHLSHRSFSILHPNGEIAETASGSKIPGVPLPVIMVFSGQGAQWPEMGKEMILTNVAFRQDLNEMDEVLQNLSYPPKWKLTDELLKPASTSEIHKAFLAQPLCTALQIALVNAYSRLGVTPFSVVGHSSGEIAAAYAAGYLTMAEAITAAYYRGYVTTSQTLEGGMAAVGLGAGEVAQFLREGEVVVACENSPNSSTISGGRNKVLQVVAAIHESMPDTLARPLKVDMAYHSHHMTALAEDYARLLEESGFTPSPANSTAKFYSSVGATLIKPSTALGPAYWAQNLTSPVRFSAAMEALLMSLPPSAAPLLLEIGPHSTLAGPIRQILAPLSLPHTYISSFSRGKNTVHSFLSSVGNLFQSNIPLALTSLFSGGKAIPDLPTYPWDHTSSPLWSESRISQAWRHRQYPTHCLLGSRVPESSNTEPTWRHILRLEDEPWLGDHRIQSDVVFPFVGYVALAGEAVRQIAGGDMGCGYKARRMTVHAAMLVPTEGGVEVVTSLRQGRWSDDVESEWWDFAVSSLAIGSTTWTRHCEGRVKTSNKARKGAFKLEELPRRFEKGRMYDAMSKAGFAYGPAFRCLEGVTTSTTEELATGKVVLPTERELGSSRNAFTLHPVAMDACLQLLLAAKAKGLARSVVKLSVPTAIEELEVAQPVSEWLEAKARNESGQPDKPIVECQEEGRVVLRVQGLRLRPIADEANSTVDDVHAAARLHWMPDFDFVDHSTLFGPPSIDKNQLRTLEEFGLLIIIESSHQLQDLVPCQPHFTKFRNWLNAQVASAEAGTYPLVPHSASLCRLSSAERLTLIESHASHLQSLAHPVLAIGIKRIFDNLPSIFTGSVDTLATLLHDKLLVRIYDVINFDYAPFIHTLAHSRPQLRILEVGAGTGGTTDNILRSFMLDSCDLPSYSVYTFTDVSAGFFPAAQERFAYAPNLEFKVLDISRHPAEQGFEEGTYDLILAANVVHATPCLQETLSNLAWLAKENGVLVMAEVCNASRASSFIFGNFVGWWLGEDDGRVDGPCVGVERWGGELKSAGFNGVDSVVYDVDEEEYRRICVMVSRKKAAKAVEELKNVALLTSAPESEMCVGLSDVFGKEGREVSTFGLTDPAPGPDKDIIALLDLEGPFFENITPDDLAAFQRFLGEISVSQTLLWLTPPSQIVCTDPRAAPSIGVARTIRSELALRFAALELDALTPDLAALVSRVYNKACTAQDTNTLESDKEFVLHDGVVHIGRYRPFSLTGETARLGITDPSTSSAAGTTASLTIAKPGVLESLTWQTAPMPGVVPPGHVEVLVRNAGLNFRDVVYAGGLISWSGSGPVPLGMEIAGVVTRLGSGTEELSVGDRVMALTNGGLFATKAIVGLRHVVRMPTGLSFEQGATMQVVFATAIYALLDTGRLSPGMSVLIHSACGGAGLAALQVCKMVADVTVYCTVSNERKIDHLVQQFDIPRERIFGSRDDGFLEGVLRATGGQGVDLVFNSLAGELLHASWKCVARGGKMLELGKRDLSGSAKLDMSLFLDNRSYCGIDLAYLLVHRQHIVRDCIIRMLAFYDQGLVGPLEPIVEFDAANVKHAFRHLQAGEHIGKIIISMLEEVEALSTVPVAQAISFRPDATYLLVGGIGGLGRSLAVWLVERGARSLAFLSRSAGKTPESSHLARELESMGCVVTMVAGSINHIEDIKSAISASPYPITGVFQLAMVQRDSPFKTMSHADWTVAMEPKVVGTWNLHQALIDTRLDFFWLASSTVTVTDQPGQGNYKAGCIFLEAFCRYRHSLGLPASVLSICPIDNVGFVAENAFARRNAISQGNYLLGEREFLDSVEASLLSQQPGNNDVTDAARGWQNRGHIIMGLRSSSEFHLDDDRNTTNWRRDRRMGFYHNKKAASVSHSEAESSSLKAFIARLGERDAGAADILEDEETVGFLAVETGRKVLDFLLKPDAALGIDLSLSQIGLDSLTAIELRRWFRQAMGLQITVLELMGSANLKALGRMIAERLKEKYVAS</sequence>
<dbReference type="InterPro" id="IPR018201">
    <property type="entry name" value="Ketoacyl_synth_AS"/>
</dbReference>
<dbReference type="SUPFAM" id="SSF47336">
    <property type="entry name" value="ACP-like"/>
    <property type="match status" value="1"/>
</dbReference>
<keyword evidence="2" id="KW-0597">Phosphoprotein</keyword>
<evidence type="ECO:0000259" key="13">
    <source>
        <dbReference type="SMART" id="SM00827"/>
    </source>
</evidence>
<dbReference type="InterPro" id="IPR029063">
    <property type="entry name" value="SAM-dependent_MTases_sf"/>
</dbReference>
<dbReference type="Gene3D" id="1.10.1200.10">
    <property type="entry name" value="ACP-like"/>
    <property type="match status" value="1"/>
</dbReference>
<dbReference type="InterPro" id="IPR042104">
    <property type="entry name" value="PKS_dehydratase_sf"/>
</dbReference>
<feature type="domain" description="Ketoreductase" evidence="9">
    <location>
        <begin position="2142"/>
        <end position="2322"/>
    </location>
</feature>
<dbReference type="SMART" id="SM00823">
    <property type="entry name" value="PKS_PP"/>
    <property type="match status" value="1"/>
</dbReference>
<dbReference type="CDD" id="cd05195">
    <property type="entry name" value="enoyl_red"/>
    <property type="match status" value="1"/>
</dbReference>
<evidence type="ECO:0000256" key="5">
    <source>
        <dbReference type="ARBA" id="ARBA00023002"/>
    </source>
</evidence>
<dbReference type="Pfam" id="PF02801">
    <property type="entry name" value="Ketoacyl-synt_C"/>
    <property type="match status" value="1"/>
</dbReference>
<protein>
    <submittedName>
        <fullName evidence="15">KR domain-protein</fullName>
    </submittedName>
</protein>
<dbReference type="GO" id="GO:0016491">
    <property type="term" value="F:oxidoreductase activity"/>
    <property type="evidence" value="ECO:0007669"/>
    <property type="project" value="UniProtKB-KW"/>
</dbReference>
<dbReference type="PANTHER" id="PTHR43775:SF37">
    <property type="entry name" value="SI:DKEY-61P9.11"/>
    <property type="match status" value="1"/>
</dbReference>
<feature type="domain" description="Malonyl-CoA:ACP transacylase (MAT)" evidence="13">
    <location>
        <begin position="569"/>
        <end position="878"/>
    </location>
</feature>
<feature type="domain" description="Polyketide synthase-like phosphopantetheine-binding" evidence="10">
    <location>
        <begin position="2452"/>
        <end position="2523"/>
    </location>
</feature>
<dbReference type="SUPFAM" id="SSF50129">
    <property type="entry name" value="GroES-like"/>
    <property type="match status" value="1"/>
</dbReference>
<dbReference type="InterPro" id="IPR014043">
    <property type="entry name" value="Acyl_transferase_dom"/>
</dbReference>
<feature type="domain" description="Polyketide/metazoan fatty acid synthase-like dehydratase" evidence="12">
    <location>
        <begin position="943"/>
        <end position="1112"/>
    </location>
</feature>
<gene>
    <name evidence="15" type="ORF">QBC34DRAFT_476298</name>
</gene>
<keyword evidence="5" id="KW-0560">Oxidoreductase</keyword>
<dbReference type="Proteomes" id="UP001321760">
    <property type="component" value="Unassembled WGS sequence"/>
</dbReference>
<dbReference type="InterPro" id="IPR013154">
    <property type="entry name" value="ADH-like_N"/>
</dbReference>
<dbReference type="InterPro" id="IPR016035">
    <property type="entry name" value="Acyl_Trfase/lysoPLipase"/>
</dbReference>
<dbReference type="Pfam" id="PF13602">
    <property type="entry name" value="ADH_zinc_N_2"/>
    <property type="match status" value="1"/>
</dbReference>
<keyword evidence="6" id="KW-0511">Multifunctional enzyme</keyword>
<dbReference type="InterPro" id="IPR014030">
    <property type="entry name" value="Ketoacyl_synth_N"/>
</dbReference>
<dbReference type="PANTHER" id="PTHR43775">
    <property type="entry name" value="FATTY ACID SYNTHASE"/>
    <property type="match status" value="1"/>
</dbReference>
<comment type="caution">
    <text evidence="15">The sequence shown here is derived from an EMBL/GenBank/DDBJ whole genome shotgun (WGS) entry which is preliminary data.</text>
</comment>
<feature type="compositionally biased region" description="Low complexity" evidence="8">
    <location>
        <begin position="21"/>
        <end position="32"/>
    </location>
</feature>
<dbReference type="SUPFAM" id="SSF53901">
    <property type="entry name" value="Thiolase-like"/>
    <property type="match status" value="1"/>
</dbReference>
<dbReference type="InterPro" id="IPR057326">
    <property type="entry name" value="KR_dom"/>
</dbReference>
<dbReference type="Pfam" id="PF00698">
    <property type="entry name" value="Acyl_transf_1"/>
    <property type="match status" value="1"/>
</dbReference>
<dbReference type="InterPro" id="IPR013968">
    <property type="entry name" value="PKS_KR"/>
</dbReference>
<dbReference type="InterPro" id="IPR050091">
    <property type="entry name" value="PKS_NRPS_Biosynth_Enz"/>
</dbReference>
<feature type="region of interest" description="Disordered" evidence="8">
    <location>
        <begin position="1"/>
        <end position="49"/>
    </location>
</feature>
<proteinExistence type="predicted"/>
<name>A0AAV9G5R8_9PEZI</name>
<reference evidence="15" key="1">
    <citation type="journal article" date="2023" name="Mol. Phylogenet. Evol.">
        <title>Genome-scale phylogeny and comparative genomics of the fungal order Sordariales.</title>
        <authorList>
            <person name="Hensen N."/>
            <person name="Bonometti L."/>
            <person name="Westerberg I."/>
            <person name="Brannstrom I.O."/>
            <person name="Guillou S."/>
            <person name="Cros-Aarteil S."/>
            <person name="Calhoun S."/>
            <person name="Haridas S."/>
            <person name="Kuo A."/>
            <person name="Mondo S."/>
            <person name="Pangilinan J."/>
            <person name="Riley R."/>
            <person name="LaButti K."/>
            <person name="Andreopoulos B."/>
            <person name="Lipzen A."/>
            <person name="Chen C."/>
            <person name="Yan M."/>
            <person name="Daum C."/>
            <person name="Ng V."/>
            <person name="Clum A."/>
            <person name="Steindorff A."/>
            <person name="Ohm R.A."/>
            <person name="Martin F."/>
            <person name="Silar P."/>
            <person name="Natvig D.O."/>
            <person name="Lalanne C."/>
            <person name="Gautier V."/>
            <person name="Ament-Velasquez S.L."/>
            <person name="Kruys A."/>
            <person name="Hutchinson M.I."/>
            <person name="Powell A.J."/>
            <person name="Barry K."/>
            <person name="Miller A.N."/>
            <person name="Grigoriev I.V."/>
            <person name="Debuchy R."/>
            <person name="Gladieux P."/>
            <person name="Hiltunen Thoren M."/>
            <person name="Johannesson H."/>
        </authorList>
    </citation>
    <scope>NUCLEOTIDE SEQUENCE</scope>
    <source>
        <strain evidence="15">PSN243</strain>
    </source>
</reference>
<dbReference type="InterPro" id="IPR049552">
    <property type="entry name" value="PKS_DH_N"/>
</dbReference>
<evidence type="ECO:0000313" key="16">
    <source>
        <dbReference type="Proteomes" id="UP001321760"/>
    </source>
</evidence>
<dbReference type="SUPFAM" id="SSF53335">
    <property type="entry name" value="S-adenosyl-L-methionine-dependent methyltransferases"/>
    <property type="match status" value="1"/>
</dbReference>
<dbReference type="InterPro" id="IPR036736">
    <property type="entry name" value="ACP-like_sf"/>
</dbReference>
<evidence type="ECO:0000259" key="10">
    <source>
        <dbReference type="SMART" id="SM00823"/>
    </source>
</evidence>
<dbReference type="InterPro" id="IPR020843">
    <property type="entry name" value="ER"/>
</dbReference>
<dbReference type="GO" id="GO:0006633">
    <property type="term" value="P:fatty acid biosynthetic process"/>
    <property type="evidence" value="ECO:0007669"/>
    <property type="project" value="InterPro"/>
</dbReference>
<dbReference type="SMART" id="SM00822">
    <property type="entry name" value="PKS_KR"/>
    <property type="match status" value="1"/>
</dbReference>
<dbReference type="SUPFAM" id="SSF55048">
    <property type="entry name" value="Probable ACP-binding domain of malonyl-CoA ACP transacylase"/>
    <property type="match status" value="1"/>
</dbReference>
<dbReference type="InterPro" id="IPR016039">
    <property type="entry name" value="Thiolase-like"/>
</dbReference>
<dbReference type="Pfam" id="PF14765">
    <property type="entry name" value="PS-DH"/>
    <property type="match status" value="1"/>
</dbReference>
<dbReference type="SMART" id="SM00825">
    <property type="entry name" value="PKS_KS"/>
    <property type="match status" value="1"/>
</dbReference>
<feature type="domain" description="Enoyl reductase (ER)" evidence="14">
    <location>
        <begin position="1800"/>
        <end position="2118"/>
    </location>
</feature>
<accession>A0AAV9G5R8</accession>
<dbReference type="Gene3D" id="3.90.180.10">
    <property type="entry name" value="Medium-chain alcohol dehydrogenases, catalytic domain"/>
    <property type="match status" value="1"/>
</dbReference>
<dbReference type="SMART" id="SM00826">
    <property type="entry name" value="PKS_DH"/>
    <property type="match status" value="1"/>
</dbReference>
<evidence type="ECO:0000313" key="15">
    <source>
        <dbReference type="EMBL" id="KAK4443906.1"/>
    </source>
</evidence>
<reference evidence="15" key="2">
    <citation type="submission" date="2023-05" db="EMBL/GenBank/DDBJ databases">
        <authorList>
            <consortium name="Lawrence Berkeley National Laboratory"/>
            <person name="Steindorff A."/>
            <person name="Hensen N."/>
            <person name="Bonometti L."/>
            <person name="Westerberg I."/>
            <person name="Brannstrom I.O."/>
            <person name="Guillou S."/>
            <person name="Cros-Aarteil S."/>
            <person name="Calhoun S."/>
            <person name="Haridas S."/>
            <person name="Kuo A."/>
            <person name="Mondo S."/>
            <person name="Pangilinan J."/>
            <person name="Riley R."/>
            <person name="Labutti K."/>
            <person name="Andreopoulos B."/>
            <person name="Lipzen A."/>
            <person name="Chen C."/>
            <person name="Yanf M."/>
            <person name="Daum C."/>
            <person name="Ng V."/>
            <person name="Clum A."/>
            <person name="Ohm R."/>
            <person name="Martin F."/>
            <person name="Silar P."/>
            <person name="Natvig D."/>
            <person name="Lalanne C."/>
            <person name="Gautier V."/>
            <person name="Ament-Velasquez S.L."/>
            <person name="Kruys A."/>
            <person name="Hutchinson M.I."/>
            <person name="Powell A.J."/>
            <person name="Barry K."/>
            <person name="Miller A.N."/>
            <person name="Grigoriev I.V."/>
            <person name="Debuchy R."/>
            <person name="Gladieux P."/>
            <person name="Thoren M.H."/>
            <person name="Johannesson H."/>
        </authorList>
    </citation>
    <scope>NUCLEOTIDE SEQUENCE</scope>
    <source>
        <strain evidence="15">PSN243</strain>
    </source>
</reference>
<feature type="domain" description="Ketosynthase family 3 (KS3)" evidence="11">
    <location>
        <begin position="53"/>
        <end position="471"/>
    </location>
</feature>
<keyword evidence="16" id="KW-1185">Reference proteome</keyword>
<evidence type="ECO:0000256" key="8">
    <source>
        <dbReference type="SAM" id="MobiDB-lite"/>
    </source>
</evidence>
<dbReference type="SUPFAM" id="SSF52151">
    <property type="entry name" value="FabD/lysophospholipase-like"/>
    <property type="match status" value="1"/>
</dbReference>
<dbReference type="Gene3D" id="3.40.50.150">
    <property type="entry name" value="Vaccinia Virus protein VP39"/>
    <property type="match status" value="1"/>
</dbReference>
<dbReference type="Gene3D" id="3.40.366.10">
    <property type="entry name" value="Malonyl-Coenzyme A Acyl Carrier Protein, domain 2"/>
    <property type="match status" value="1"/>
</dbReference>
<dbReference type="PROSITE" id="PS00606">
    <property type="entry name" value="KS3_1"/>
    <property type="match status" value="1"/>
</dbReference>
<keyword evidence="4" id="KW-0521">NADP</keyword>